<name>A0AAW1A6Z9_9HYME</name>
<evidence type="ECO:0000313" key="2">
    <source>
        <dbReference type="EMBL" id="KAK9305521.1"/>
    </source>
</evidence>
<protein>
    <submittedName>
        <fullName evidence="2">Uncharacterized protein</fullName>
    </submittedName>
</protein>
<organism evidence="2 3">
    <name type="scientific">Tetragonisca angustula</name>
    <dbReference type="NCBI Taxonomy" id="166442"/>
    <lineage>
        <taxon>Eukaryota</taxon>
        <taxon>Metazoa</taxon>
        <taxon>Ecdysozoa</taxon>
        <taxon>Arthropoda</taxon>
        <taxon>Hexapoda</taxon>
        <taxon>Insecta</taxon>
        <taxon>Pterygota</taxon>
        <taxon>Neoptera</taxon>
        <taxon>Endopterygota</taxon>
        <taxon>Hymenoptera</taxon>
        <taxon>Apocrita</taxon>
        <taxon>Aculeata</taxon>
        <taxon>Apoidea</taxon>
        <taxon>Anthophila</taxon>
        <taxon>Apidae</taxon>
        <taxon>Tetragonisca</taxon>
    </lineage>
</organism>
<feature type="region of interest" description="Disordered" evidence="1">
    <location>
        <begin position="103"/>
        <end position="124"/>
    </location>
</feature>
<feature type="compositionally biased region" description="Basic and acidic residues" evidence="1">
    <location>
        <begin position="103"/>
        <end position="112"/>
    </location>
</feature>
<sequence length="241" mass="27388">MAVTSNAMYNAGTVAPSLMSSNVYYSRVPRCKKVNQHKVMLEHIEIAKPPMFNYCSYDTMMETDEDGCDYSMASDYLNNDSVIVKAVVQNRLKAHEKLQVEQRAVHDADVPQRRNRKRHNSDLSSTCQLKKFRRGGGKDCVLGDTGSTKDCASTTMCYESEALNIDKNIEESMITNENCCWTAGNHDILNNSNYQELFNSENKAIESTIEYEKILFETHGCSIYQFHRLQLIGNNGTETEF</sequence>
<dbReference type="Proteomes" id="UP001432146">
    <property type="component" value="Unassembled WGS sequence"/>
</dbReference>
<accession>A0AAW1A6Z9</accession>
<comment type="caution">
    <text evidence="2">The sequence shown here is derived from an EMBL/GenBank/DDBJ whole genome shotgun (WGS) entry which is preliminary data.</text>
</comment>
<proteinExistence type="predicted"/>
<evidence type="ECO:0000256" key="1">
    <source>
        <dbReference type="SAM" id="MobiDB-lite"/>
    </source>
</evidence>
<reference evidence="2 3" key="1">
    <citation type="submission" date="2024-05" db="EMBL/GenBank/DDBJ databases">
        <title>The nuclear and mitochondrial genome assemblies of Tetragonisca angustula (Apidae: Meliponini), a tiny yet remarkable pollinator in the Neotropics.</title>
        <authorList>
            <person name="Ferrari R."/>
            <person name="Ricardo P.C."/>
            <person name="Dias F.C."/>
            <person name="Araujo N.S."/>
            <person name="Soares D.O."/>
            <person name="Zhou Q.-S."/>
            <person name="Zhu C.-D."/>
            <person name="Coutinho L."/>
            <person name="Airas M.C."/>
            <person name="Batista T.M."/>
        </authorList>
    </citation>
    <scope>NUCLEOTIDE SEQUENCE [LARGE SCALE GENOMIC DNA]</scope>
    <source>
        <strain evidence="2">ASF017062</strain>
        <tissue evidence="2">Abdomen</tissue>
    </source>
</reference>
<dbReference type="AlphaFoldDB" id="A0AAW1A6Z9"/>
<gene>
    <name evidence="2" type="ORF">QLX08_003519</name>
</gene>
<keyword evidence="3" id="KW-1185">Reference proteome</keyword>
<dbReference type="EMBL" id="JAWNGG020000050">
    <property type="protein sequence ID" value="KAK9305521.1"/>
    <property type="molecule type" value="Genomic_DNA"/>
</dbReference>
<evidence type="ECO:0000313" key="3">
    <source>
        <dbReference type="Proteomes" id="UP001432146"/>
    </source>
</evidence>